<organism evidence="2 3">
    <name type="scientific">Pedobacter punctiformis</name>
    <dbReference type="NCBI Taxonomy" id="3004097"/>
    <lineage>
        <taxon>Bacteria</taxon>
        <taxon>Pseudomonadati</taxon>
        <taxon>Bacteroidota</taxon>
        <taxon>Sphingobacteriia</taxon>
        <taxon>Sphingobacteriales</taxon>
        <taxon>Sphingobacteriaceae</taxon>
        <taxon>Pedobacter</taxon>
    </lineage>
</organism>
<accession>A0ABT4L9M6</accession>
<dbReference type="EMBL" id="JAPWGM010000003">
    <property type="protein sequence ID" value="MCZ4244609.1"/>
    <property type="molecule type" value="Genomic_DNA"/>
</dbReference>
<gene>
    <name evidence="2" type="ORF">O0955_11420</name>
</gene>
<dbReference type="InterPro" id="IPR007621">
    <property type="entry name" value="TPM_dom"/>
</dbReference>
<dbReference type="Proteomes" id="UP001144347">
    <property type="component" value="Unassembled WGS sequence"/>
</dbReference>
<feature type="domain" description="TPM" evidence="1">
    <location>
        <begin position="36"/>
        <end position="161"/>
    </location>
</feature>
<dbReference type="PANTHER" id="PTHR30373">
    <property type="entry name" value="UPF0603 PROTEIN YGCG"/>
    <property type="match status" value="1"/>
</dbReference>
<dbReference type="Pfam" id="PF04536">
    <property type="entry name" value="TPM_phosphatase"/>
    <property type="match status" value="1"/>
</dbReference>
<proteinExistence type="predicted"/>
<sequence>MTQAEAQVVKETLPKKKLEEYRQKFWDSIPAATGWVNDYEKDFNQKQVTALDSLITNFKNETSIQVAIVTIDTMMTGKEKFNNLALRIANKWAVGEKGKDNGIVIGFSRMHRLIRISNGYGIEKLISDKETKEIIDQYIIPYFKKDEYYTGTYTGLTALIKLLKTKIKD</sequence>
<keyword evidence="3" id="KW-1185">Reference proteome</keyword>
<name>A0ABT4L9M6_9SPHI</name>
<comment type="caution">
    <text evidence="2">The sequence shown here is derived from an EMBL/GenBank/DDBJ whole genome shotgun (WGS) entry which is preliminary data.</text>
</comment>
<reference evidence="2" key="1">
    <citation type="submission" date="2022-12" db="EMBL/GenBank/DDBJ databases">
        <title>Genome sequence of HCMS5-2.</title>
        <authorList>
            <person name="Woo H."/>
        </authorList>
    </citation>
    <scope>NUCLEOTIDE SEQUENCE</scope>
    <source>
        <strain evidence="2">HCMS5-2</strain>
    </source>
</reference>
<dbReference type="PANTHER" id="PTHR30373:SF2">
    <property type="entry name" value="UPF0603 PROTEIN YGCG"/>
    <property type="match status" value="1"/>
</dbReference>
<evidence type="ECO:0000259" key="1">
    <source>
        <dbReference type="Pfam" id="PF04536"/>
    </source>
</evidence>
<dbReference type="RefSeq" id="WP_269427666.1">
    <property type="nucleotide sequence ID" value="NZ_JAPWGM010000003.1"/>
</dbReference>
<dbReference type="Gene3D" id="3.10.310.50">
    <property type="match status" value="1"/>
</dbReference>
<evidence type="ECO:0000313" key="2">
    <source>
        <dbReference type="EMBL" id="MCZ4244609.1"/>
    </source>
</evidence>
<protein>
    <submittedName>
        <fullName evidence="2">TPM domain-containing protein</fullName>
    </submittedName>
</protein>
<evidence type="ECO:0000313" key="3">
    <source>
        <dbReference type="Proteomes" id="UP001144347"/>
    </source>
</evidence>